<feature type="domain" description="DNA mismatch repair protein S5" evidence="4">
    <location>
        <begin position="261"/>
        <end position="388"/>
    </location>
</feature>
<dbReference type="PROSITE" id="PS00058">
    <property type="entry name" value="DNA_MISMATCH_REPAIR_1"/>
    <property type="match status" value="1"/>
</dbReference>
<dbReference type="PANTHER" id="PTHR10073:SF52">
    <property type="entry name" value="MISMATCH REPAIR ENDONUCLEASE PMS2"/>
    <property type="match status" value="1"/>
</dbReference>
<evidence type="ECO:0000256" key="1">
    <source>
        <dbReference type="ARBA" id="ARBA00006082"/>
    </source>
</evidence>
<keyword evidence="6" id="KW-1185">Reference proteome</keyword>
<feature type="region of interest" description="Disordered" evidence="3">
    <location>
        <begin position="441"/>
        <end position="464"/>
    </location>
</feature>
<keyword evidence="2" id="KW-0227">DNA damage</keyword>
<dbReference type="InterPro" id="IPR002099">
    <property type="entry name" value="MutL/Mlh/PMS"/>
</dbReference>
<dbReference type="InterPro" id="IPR014762">
    <property type="entry name" value="DNA_mismatch_repair_CS"/>
</dbReference>
<dbReference type="Gene3D" id="3.30.230.10">
    <property type="match status" value="1"/>
</dbReference>
<dbReference type="GO" id="GO:0140664">
    <property type="term" value="F:ATP-dependent DNA damage sensor activity"/>
    <property type="evidence" value="ECO:0007669"/>
    <property type="project" value="InterPro"/>
</dbReference>
<dbReference type="GO" id="GO:0016887">
    <property type="term" value="F:ATP hydrolysis activity"/>
    <property type="evidence" value="ECO:0007669"/>
    <property type="project" value="InterPro"/>
</dbReference>
<evidence type="ECO:0000256" key="3">
    <source>
        <dbReference type="SAM" id="MobiDB-lite"/>
    </source>
</evidence>
<dbReference type="EMBL" id="JAEPQZ010000001">
    <property type="protein sequence ID" value="KAG2186031.1"/>
    <property type="molecule type" value="Genomic_DNA"/>
</dbReference>
<accession>A0A8H7Q788</accession>
<dbReference type="SMART" id="SM01340">
    <property type="entry name" value="DNA_mis_repair"/>
    <property type="match status" value="1"/>
</dbReference>
<dbReference type="InterPro" id="IPR020568">
    <property type="entry name" value="Ribosomal_Su5_D2-typ_SF"/>
</dbReference>
<dbReference type="Pfam" id="PF01119">
    <property type="entry name" value="DNA_mis_repair"/>
    <property type="match status" value="1"/>
</dbReference>
<proteinExistence type="inferred from homology"/>
<dbReference type="InterPro" id="IPR036890">
    <property type="entry name" value="HATPase_C_sf"/>
</dbReference>
<evidence type="ECO:0000259" key="4">
    <source>
        <dbReference type="SMART" id="SM01340"/>
    </source>
</evidence>
<reference evidence="5" key="1">
    <citation type="submission" date="2020-12" db="EMBL/GenBank/DDBJ databases">
        <title>Metabolic potential, ecology and presence of endohyphal bacteria is reflected in genomic diversity of Mucoromycotina.</title>
        <authorList>
            <person name="Muszewska A."/>
            <person name="Okrasinska A."/>
            <person name="Steczkiewicz K."/>
            <person name="Drgas O."/>
            <person name="Orlowska M."/>
            <person name="Perlinska-Lenart U."/>
            <person name="Aleksandrzak-Piekarczyk T."/>
            <person name="Szatraj K."/>
            <person name="Zielenkiewicz U."/>
            <person name="Pilsyk S."/>
            <person name="Malc E."/>
            <person name="Mieczkowski P."/>
            <person name="Kruszewska J.S."/>
            <person name="Biernat P."/>
            <person name="Pawlowska J."/>
        </authorList>
    </citation>
    <scope>NUCLEOTIDE SEQUENCE</scope>
    <source>
        <strain evidence="5">WA0000067209</strain>
    </source>
</reference>
<dbReference type="PANTHER" id="PTHR10073">
    <property type="entry name" value="DNA MISMATCH REPAIR PROTEIN MLH, PMS, MUTL"/>
    <property type="match status" value="1"/>
</dbReference>
<dbReference type="GO" id="GO:0032389">
    <property type="term" value="C:MutLalpha complex"/>
    <property type="evidence" value="ECO:0007669"/>
    <property type="project" value="TreeGrafter"/>
</dbReference>
<comment type="similarity">
    <text evidence="1">Belongs to the DNA mismatch repair MutL/HexB family.</text>
</comment>
<comment type="caution">
    <text evidence="5">The sequence shown here is derived from an EMBL/GenBank/DDBJ whole genome shotgun (WGS) entry which is preliminary data.</text>
</comment>
<dbReference type="Proteomes" id="UP000654370">
    <property type="component" value="Unassembled WGS sequence"/>
</dbReference>
<dbReference type="GO" id="GO:0005524">
    <property type="term" value="F:ATP binding"/>
    <property type="evidence" value="ECO:0007669"/>
    <property type="project" value="InterPro"/>
</dbReference>
<dbReference type="InterPro" id="IPR038973">
    <property type="entry name" value="MutL/Mlh/Pms-like"/>
</dbReference>
<name>A0A8H7Q788_MORIS</name>
<dbReference type="Gene3D" id="3.30.565.10">
    <property type="entry name" value="Histidine kinase-like ATPase, C-terminal domain"/>
    <property type="match status" value="1"/>
</dbReference>
<dbReference type="CDD" id="cd03484">
    <property type="entry name" value="MutL_Trans_hPMS_2_like"/>
    <property type="match status" value="1"/>
</dbReference>
<dbReference type="GO" id="GO:0006298">
    <property type="term" value="P:mismatch repair"/>
    <property type="evidence" value="ECO:0007669"/>
    <property type="project" value="InterPro"/>
</dbReference>
<dbReference type="InterPro" id="IPR014721">
    <property type="entry name" value="Ribsml_uS5_D2-typ_fold_subgr"/>
</dbReference>
<dbReference type="SUPFAM" id="SSF55874">
    <property type="entry name" value="ATPase domain of HSP90 chaperone/DNA topoisomerase II/histidine kinase"/>
    <property type="match status" value="1"/>
</dbReference>
<dbReference type="AlphaFoldDB" id="A0A8H7Q788"/>
<dbReference type="GO" id="GO:0030983">
    <property type="term" value="F:mismatched DNA binding"/>
    <property type="evidence" value="ECO:0007669"/>
    <property type="project" value="InterPro"/>
</dbReference>
<dbReference type="InterPro" id="IPR013507">
    <property type="entry name" value="DNA_mismatch_S5_2-like"/>
</dbReference>
<dbReference type="Pfam" id="PF13589">
    <property type="entry name" value="HATPase_c_3"/>
    <property type="match status" value="1"/>
</dbReference>
<dbReference type="SUPFAM" id="SSF54211">
    <property type="entry name" value="Ribosomal protein S5 domain 2-like"/>
    <property type="match status" value="1"/>
</dbReference>
<evidence type="ECO:0000313" key="5">
    <source>
        <dbReference type="EMBL" id="KAG2186031.1"/>
    </source>
</evidence>
<evidence type="ECO:0000256" key="2">
    <source>
        <dbReference type="ARBA" id="ARBA00022763"/>
    </source>
</evidence>
<protein>
    <recommendedName>
        <fullName evidence="4">DNA mismatch repair protein S5 domain-containing protein</fullName>
    </recommendedName>
</protein>
<evidence type="ECO:0000313" key="6">
    <source>
        <dbReference type="Proteomes" id="UP000654370"/>
    </source>
</evidence>
<dbReference type="CDD" id="cd16926">
    <property type="entry name" value="HATPase_MutL-MLH-PMS-like"/>
    <property type="match status" value="1"/>
</dbReference>
<dbReference type="OrthoDB" id="10263226at2759"/>
<organism evidence="5 6">
    <name type="scientific">Mortierella isabellina</name>
    <name type="common">Filamentous fungus</name>
    <name type="synonym">Umbelopsis isabellina</name>
    <dbReference type="NCBI Taxonomy" id="91625"/>
    <lineage>
        <taxon>Eukaryota</taxon>
        <taxon>Fungi</taxon>
        <taxon>Fungi incertae sedis</taxon>
        <taxon>Mucoromycota</taxon>
        <taxon>Mucoromycotina</taxon>
        <taxon>Umbelopsidomycetes</taxon>
        <taxon>Umbelopsidales</taxon>
        <taxon>Umbelopsidaceae</taxon>
        <taxon>Umbelopsis</taxon>
    </lineage>
</organism>
<feature type="non-terminal residue" evidence="5">
    <location>
        <position position="464"/>
    </location>
</feature>
<dbReference type="NCBIfam" id="TIGR00585">
    <property type="entry name" value="mutl"/>
    <property type="match status" value="1"/>
</dbReference>
<gene>
    <name evidence="5" type="ORF">INT43_002469</name>
</gene>
<sequence length="464" mass="51655">MSKAIKAIDESSVHRICSGQVVLDLATAVKELVENSLDAGATAIGKCKKILKTDNERHSILSLRMARYIDVRFKDYGVESLEVIDNGSGLDPSDYETLGKCPCSAKFKLFMSLIAPALKHYTSKISKFEDLEEVATFGFRGEALSSLSALANLTVTTSTATQSPTGYRIEYNVNGRLKTKQSIARSTGTSIQLTNLFHSLPVRHKEFKKNIKREFTKALNMIQAYAIISPNVRIVASNQLSKGPSNKILNCNANKTIRENIANIFGAKAIAQLMPVDLTLPENQIKMMEDQGNDDSKQIKIIGFITKPIWGHGRSSADRQYMFINGRPCSLPKITRTLNEIFRSFISNQYPFAALDFRIPNGEFDINVSPDKRTVFIHNEKWISDQFAVCLVNYDSGRLAAYTYGTLYRLQEQLNQLLEPSRYTLPTNELTGSTDLVDEPAAIGNISESTSKPLESEMDYSSKA</sequence>